<dbReference type="InterPro" id="IPR001173">
    <property type="entry name" value="Glyco_trans_2-like"/>
</dbReference>
<dbReference type="EC" id="2.4.-.-" evidence="4"/>
<dbReference type="Gene3D" id="3.90.550.10">
    <property type="entry name" value="Spore Coat Polysaccharide Biosynthesis Protein SpsA, Chain A"/>
    <property type="match status" value="1"/>
</dbReference>
<dbReference type="PANTHER" id="PTHR22916:SF3">
    <property type="entry name" value="UDP-GLCNAC:BETAGAL BETA-1,3-N-ACETYLGLUCOSAMINYLTRANSFERASE-LIKE PROTEIN 1"/>
    <property type="match status" value="1"/>
</dbReference>
<dbReference type="PANTHER" id="PTHR22916">
    <property type="entry name" value="GLYCOSYLTRANSFERASE"/>
    <property type="match status" value="1"/>
</dbReference>
<reference evidence="4" key="1">
    <citation type="submission" date="2024-05" db="EMBL/GenBank/DDBJ databases">
        <title>Alkalihalobacillus sp. strain MEB203 novel alkaliphilic bacterium from Lonar Lake, India.</title>
        <authorList>
            <person name="Joshi A."/>
            <person name="Thite S."/>
            <person name="Mengade P."/>
        </authorList>
    </citation>
    <scope>NUCLEOTIDE SEQUENCE</scope>
    <source>
        <strain evidence="4">MEB 203</strain>
    </source>
</reference>
<feature type="domain" description="Glycosyl transferase family 1" evidence="2">
    <location>
        <begin position="729"/>
        <end position="820"/>
    </location>
</feature>
<dbReference type="Gene3D" id="3.40.50.2000">
    <property type="entry name" value="Glycogen Phosphorylase B"/>
    <property type="match status" value="1"/>
</dbReference>
<proteinExistence type="inferred from homology"/>
<evidence type="ECO:0000259" key="3">
    <source>
        <dbReference type="Pfam" id="PF00535"/>
    </source>
</evidence>
<accession>A0ABT5VKR5</accession>
<evidence type="ECO:0000313" key="5">
    <source>
        <dbReference type="Proteomes" id="UP001148125"/>
    </source>
</evidence>
<evidence type="ECO:0000256" key="1">
    <source>
        <dbReference type="ARBA" id="ARBA00006739"/>
    </source>
</evidence>
<protein>
    <submittedName>
        <fullName evidence="4">Glycosyltransferase</fullName>
        <ecNumber evidence="4">2.4.-.-</ecNumber>
    </submittedName>
</protein>
<feature type="domain" description="Glycosyltransferase 2-like" evidence="3">
    <location>
        <begin position="231"/>
        <end position="352"/>
    </location>
</feature>
<dbReference type="Pfam" id="PF00534">
    <property type="entry name" value="Glycos_transf_1"/>
    <property type="match status" value="1"/>
</dbReference>
<evidence type="ECO:0000313" key="4">
    <source>
        <dbReference type="EMBL" id="MDE5415816.1"/>
    </source>
</evidence>
<dbReference type="InterPro" id="IPR029044">
    <property type="entry name" value="Nucleotide-diphossugar_trans"/>
</dbReference>
<dbReference type="GO" id="GO:0016757">
    <property type="term" value="F:glycosyltransferase activity"/>
    <property type="evidence" value="ECO:0007669"/>
    <property type="project" value="UniProtKB-KW"/>
</dbReference>
<dbReference type="CDD" id="cd00761">
    <property type="entry name" value="Glyco_tranf_GTA_type"/>
    <property type="match status" value="1"/>
</dbReference>
<dbReference type="Proteomes" id="UP001148125">
    <property type="component" value="Unassembled WGS sequence"/>
</dbReference>
<dbReference type="EMBL" id="JAOTPO010000021">
    <property type="protein sequence ID" value="MDE5415816.1"/>
    <property type="molecule type" value="Genomic_DNA"/>
</dbReference>
<dbReference type="RefSeq" id="WP_275120409.1">
    <property type="nucleotide sequence ID" value="NZ_JAOTPO010000021.1"/>
</dbReference>
<comment type="caution">
    <text evidence="4">The sequence shown here is derived from an EMBL/GenBank/DDBJ whole genome shotgun (WGS) entry which is preliminary data.</text>
</comment>
<sequence>MLRLVKKGVIEGADWFLYRFLKTKHKEKMAKLFTQSQKEALKKLMNPGKKRSQLKKIEQVKYRLYNLGFTEKGLTQLKEFANQNEESFLKRLAAWELAVYYANLYSKDGAKTCLHYIEQATMNDKDKDSLRRAAILKAESYQLLGEVDKAKSVISERLASQAHVDLYLAMASLTNDLGEKEKWINKIFKQYQLPEVTFTDEQENTAYDRLYVSNDNEKNSSTSAGQTAKVSIIIPAYNSETTIGTSIESMMNQTWENLEILVIDDCSTDNTKAVIQDYAEQDARVRLLTTEKNSGAYVARNVALQVATGDYVTINDADDWSHPEKVKTQVEHLEANPNTIGNFSQQARATEDLKFYRRGKPGIYVFANMSSFMFRRKKVFEKLGFWDSVRFAGDSEYVKRIKKVFGEKSIVELPTAPLSFMRQSESSLTGNSAFGFPGYFMGARKEYAEAHEHFHSNNENLYYPFPQTPRPFAIPELMQPQREEKVDGRRHFDVIIASEFRLLGGTNMSNVEEIKAQKKLGLRTGLIQMSRYDLNSVTDVNPKVRELIDGNEVSMLVYGEKVSCDVLIVRHPPILQDWQKYIPEVNAKHVRVIVNQPPKREYSAEGTILYELGQCAKHMKDYFGQIGQWYPIGPSIRKTLHEHHAEELPSVSLADEDWVNIIDVNEWKRAESKNDHDTIRIGRHSRDQYVKWPDQKEELLQIYPQTKPYEIYVLGGAKAPKKVLGELPANWTVYEFGELHPKEFLDQVDIFVYYTHPQWVEAFGRVIFEAMAVGVPVIIPPSYEPLFGDAAIYAEPHEVLTKVDEIMSDREAYERQVETAQVYVENHFGYTKHASRLEECLHEENGQ</sequence>
<evidence type="ECO:0000259" key="2">
    <source>
        <dbReference type="Pfam" id="PF00534"/>
    </source>
</evidence>
<dbReference type="SUPFAM" id="SSF53448">
    <property type="entry name" value="Nucleotide-diphospho-sugar transferases"/>
    <property type="match status" value="1"/>
</dbReference>
<organism evidence="4 5">
    <name type="scientific">Alkalihalobacterium chitinilyticum</name>
    <dbReference type="NCBI Taxonomy" id="2980103"/>
    <lineage>
        <taxon>Bacteria</taxon>
        <taxon>Bacillati</taxon>
        <taxon>Bacillota</taxon>
        <taxon>Bacilli</taxon>
        <taxon>Bacillales</taxon>
        <taxon>Bacillaceae</taxon>
        <taxon>Alkalihalobacterium</taxon>
    </lineage>
</organism>
<name>A0ABT5VKR5_9BACI</name>
<keyword evidence="4" id="KW-0328">Glycosyltransferase</keyword>
<dbReference type="InterPro" id="IPR001296">
    <property type="entry name" value="Glyco_trans_1"/>
</dbReference>
<comment type="similarity">
    <text evidence="1">Belongs to the glycosyltransferase 2 family.</text>
</comment>
<keyword evidence="5" id="KW-1185">Reference proteome</keyword>
<dbReference type="SUPFAM" id="SSF53756">
    <property type="entry name" value="UDP-Glycosyltransferase/glycogen phosphorylase"/>
    <property type="match status" value="1"/>
</dbReference>
<dbReference type="Pfam" id="PF00535">
    <property type="entry name" value="Glycos_transf_2"/>
    <property type="match status" value="1"/>
</dbReference>
<gene>
    <name evidence="4" type="ORF">N7Z68_20925</name>
</gene>
<keyword evidence="4" id="KW-0808">Transferase</keyword>